<accession>A0A1M4SZJ8</accession>
<dbReference type="STRING" id="1122195.SAMN02745164_00313"/>
<protein>
    <submittedName>
        <fullName evidence="1">Thioredoxin-like [2Fe-2S] ferredoxin</fullName>
    </submittedName>
</protein>
<dbReference type="Proteomes" id="UP000184334">
    <property type="component" value="Unassembled WGS sequence"/>
</dbReference>
<name>A0A1M4SZJ8_MARH1</name>
<evidence type="ECO:0000313" key="1">
    <source>
        <dbReference type="EMBL" id="SHE37615.1"/>
    </source>
</evidence>
<dbReference type="Gene3D" id="3.40.30.10">
    <property type="entry name" value="Glutaredoxin"/>
    <property type="match status" value="1"/>
</dbReference>
<dbReference type="RefSeq" id="WP_072862736.1">
    <property type="nucleotide sequence ID" value="NZ_FQUI01000003.1"/>
</dbReference>
<dbReference type="InterPro" id="IPR036249">
    <property type="entry name" value="Thioredoxin-like_sf"/>
</dbReference>
<evidence type="ECO:0000313" key="2">
    <source>
        <dbReference type="Proteomes" id="UP000184334"/>
    </source>
</evidence>
<dbReference type="AlphaFoldDB" id="A0A1M4SZJ8"/>
<dbReference type="CDD" id="cd02980">
    <property type="entry name" value="TRX_Fd_family"/>
    <property type="match status" value="1"/>
</dbReference>
<dbReference type="OrthoDB" id="9807975at2"/>
<gene>
    <name evidence="1" type="ORF">SAMN02745164_00313</name>
</gene>
<reference evidence="1" key="1">
    <citation type="submission" date="2016-11" db="EMBL/GenBank/DDBJ databases">
        <authorList>
            <person name="Varghese N."/>
            <person name="Submissions S."/>
        </authorList>
    </citation>
    <scope>NUCLEOTIDE SEQUENCE [LARGE SCALE GENOMIC DNA]</scope>
    <source>
        <strain evidence="1">DSM 16785</strain>
    </source>
</reference>
<dbReference type="Pfam" id="PF01257">
    <property type="entry name" value="2Fe-2S_thioredx"/>
    <property type="match status" value="1"/>
</dbReference>
<dbReference type="EMBL" id="FQUI01000003">
    <property type="protein sequence ID" value="SHE37615.1"/>
    <property type="molecule type" value="Genomic_DNA"/>
</dbReference>
<comment type="caution">
    <text evidence="1">The sequence shown here is derived from an EMBL/GenBank/DDBJ whole genome shotgun (WGS) entry which is preliminary data.</text>
</comment>
<dbReference type="SUPFAM" id="SSF52833">
    <property type="entry name" value="Thioredoxin-like"/>
    <property type="match status" value="1"/>
</dbReference>
<sequence length="90" mass="10142">MVEIFICMGSACYLKGSEDIVKIFKEEISKNSLDAEIRLKGSFCLGPCNQGVVVKVKDHYFKLLNPQNAKKIFESQILPYIKEIEGDLNA</sequence>
<keyword evidence="2" id="KW-1185">Reference proteome</keyword>
<proteinExistence type="predicted"/>
<organism evidence="1 2">
    <name type="scientific">Marinitoga hydrogenitolerans (strain DSM 16785 / JCM 12826 / AT1271)</name>
    <dbReference type="NCBI Taxonomy" id="1122195"/>
    <lineage>
        <taxon>Bacteria</taxon>
        <taxon>Thermotogati</taxon>
        <taxon>Thermotogota</taxon>
        <taxon>Thermotogae</taxon>
        <taxon>Petrotogales</taxon>
        <taxon>Petrotogaceae</taxon>
        <taxon>Marinitoga</taxon>
    </lineage>
</organism>